<protein>
    <submittedName>
        <fullName evidence="1">DUF1501 domain-containing protein</fullName>
    </submittedName>
</protein>
<evidence type="ECO:0000313" key="2">
    <source>
        <dbReference type="Proteomes" id="UP000613768"/>
    </source>
</evidence>
<reference evidence="1 2" key="1">
    <citation type="submission" date="2020-09" db="EMBL/GenBank/DDBJ databases">
        <title>Pseudoxanthomonas sp. CAU 1598 isolated from sand of Yaerae Beach.</title>
        <authorList>
            <person name="Kim W."/>
        </authorList>
    </citation>
    <scope>NUCLEOTIDE SEQUENCE [LARGE SCALE GENOMIC DNA]</scope>
    <source>
        <strain evidence="1 2">CAU 1598</strain>
    </source>
</reference>
<comment type="caution">
    <text evidence="1">The sequence shown here is derived from an EMBL/GenBank/DDBJ whole genome shotgun (WGS) entry which is preliminary data.</text>
</comment>
<dbReference type="AlphaFoldDB" id="A0AAW3ZHL2"/>
<dbReference type="EMBL" id="JACYTR010000010">
    <property type="protein sequence ID" value="MBD8525585.1"/>
    <property type="molecule type" value="Genomic_DNA"/>
</dbReference>
<evidence type="ECO:0000313" key="1">
    <source>
        <dbReference type="EMBL" id="MBD8525585.1"/>
    </source>
</evidence>
<dbReference type="InterPro" id="IPR010869">
    <property type="entry name" value="DUF1501"/>
</dbReference>
<dbReference type="Proteomes" id="UP000613768">
    <property type="component" value="Unassembled WGS sequence"/>
</dbReference>
<gene>
    <name evidence="1" type="ORF">IFO71_07510</name>
</gene>
<organism evidence="1 2">
    <name type="scientific">Pseudomarimonas arenosa</name>
    <dbReference type="NCBI Taxonomy" id="2774145"/>
    <lineage>
        <taxon>Bacteria</taxon>
        <taxon>Pseudomonadati</taxon>
        <taxon>Pseudomonadota</taxon>
        <taxon>Gammaproteobacteria</taxon>
        <taxon>Lysobacterales</taxon>
        <taxon>Lysobacteraceae</taxon>
        <taxon>Pseudomarimonas</taxon>
    </lineage>
</organism>
<sequence>MNRRDFIRQSLLCGAGAASLLGPAGHLGLLQAATRAQNLGKGSAPFRALICIYLYGGNDSFNTLVPRDAGTHAVYSASRGGNLTISLADAQALPLNPLAAPVGGGEYGLHPGMQGLQQLFNTGRCAVVSNVGTLNYPITKLEFQNGSVPTPPQLFSHNDQTLYWQTSWPDSTEKTGWAGRAIDTLYSGGFPALSPCISLDGANTLLVGRDVQPYFMGTDGTESVYFTEGEWNQPRRTSFDALRQMARSSGGHLMEDHYGRIMQRSIDTNAVVSAALDATPALTTTFPDTWLGRQLAMVARMIAARGPLGLSQEVFFVTDHGYDTHDTQLGAQAELLPNLSACMRAFYDATVEMGVQNDVTQFTASDFGRTVTVNGDGTDHGWGGHHFVVGGSVVGRRYYGRMPNLQNGGPDDAAWGQIIPTTAVDQYAGTLARWLGVSDTNVRDIVVPNLERFGAGSPYLGFLPT</sequence>
<keyword evidence="2" id="KW-1185">Reference proteome</keyword>
<dbReference type="Pfam" id="PF07394">
    <property type="entry name" value="DUF1501"/>
    <property type="match status" value="1"/>
</dbReference>
<accession>A0AAW3ZHL2</accession>
<proteinExistence type="predicted"/>
<name>A0AAW3ZHL2_9GAMM</name>
<dbReference type="PANTHER" id="PTHR43737">
    <property type="entry name" value="BLL7424 PROTEIN"/>
    <property type="match status" value="1"/>
</dbReference>
<dbReference type="PANTHER" id="PTHR43737:SF1">
    <property type="entry name" value="DUF1501 DOMAIN-CONTAINING PROTEIN"/>
    <property type="match status" value="1"/>
</dbReference>
<dbReference type="RefSeq" id="WP_192028931.1">
    <property type="nucleotide sequence ID" value="NZ_JACYTR010000010.1"/>
</dbReference>